<gene>
    <name evidence="2" type="ORF">Cvel_19112</name>
</gene>
<evidence type="ECO:0000256" key="1">
    <source>
        <dbReference type="SAM" id="Phobius"/>
    </source>
</evidence>
<name>A0A0G4FWL6_9ALVE</name>
<dbReference type="VEuPathDB" id="CryptoDB:Cvel_19112"/>
<organism evidence="2">
    <name type="scientific">Chromera velia CCMP2878</name>
    <dbReference type="NCBI Taxonomy" id="1169474"/>
    <lineage>
        <taxon>Eukaryota</taxon>
        <taxon>Sar</taxon>
        <taxon>Alveolata</taxon>
        <taxon>Colpodellida</taxon>
        <taxon>Chromeraceae</taxon>
        <taxon>Chromera</taxon>
    </lineage>
</organism>
<evidence type="ECO:0000313" key="2">
    <source>
        <dbReference type="EMBL" id="CEM19531.1"/>
    </source>
</evidence>
<keyword evidence="1" id="KW-1133">Transmembrane helix</keyword>
<accession>A0A0G4FWL6</accession>
<dbReference type="EMBL" id="CDMZ01000688">
    <property type="protein sequence ID" value="CEM19531.1"/>
    <property type="molecule type" value="Genomic_DNA"/>
</dbReference>
<sequence length="260" mass="28491">MGEDTCESHPYLVLVGSCCGLLLLESCVRLLTTALHSIRRRLFPSEIEKLEQKVASKRLETERLNYPDAYVQHTRAQRQLIGLEKELETLRTAQDAQRGGGGVLLGVAVRFLLPPCLWVVKTCIVLYIFASICQGGGGEGWIASPLVFASRVYKLSTELLQPLPSFFLWPVPVKNSLSVPLSGWGKSGQVSTGSIGESESPDLDLDSPREGPSLGLGLVSLLSLSWAFVSRLQEGVGIVAKKSVRYYQSMQSKTRRTKAV</sequence>
<dbReference type="AlphaFoldDB" id="A0A0G4FWL6"/>
<reference evidence="2" key="1">
    <citation type="submission" date="2014-11" db="EMBL/GenBank/DDBJ databases">
        <authorList>
            <person name="Otto D Thomas"/>
            <person name="Naeem Raeece"/>
        </authorList>
    </citation>
    <scope>NUCLEOTIDE SEQUENCE</scope>
</reference>
<feature type="transmembrane region" description="Helical" evidence="1">
    <location>
        <begin position="12"/>
        <end position="31"/>
    </location>
</feature>
<keyword evidence="1" id="KW-0812">Transmembrane</keyword>
<protein>
    <submittedName>
        <fullName evidence="2">Uncharacterized protein</fullName>
    </submittedName>
</protein>
<proteinExistence type="predicted"/>
<keyword evidence="1" id="KW-0472">Membrane</keyword>